<name>A0A1E3Q7A2_LIPST</name>
<evidence type="ECO:0000313" key="1">
    <source>
        <dbReference type="EMBL" id="ODQ72867.1"/>
    </source>
</evidence>
<keyword evidence="2" id="KW-1185">Reference proteome</keyword>
<accession>A0A1E3Q7A2</accession>
<dbReference type="AlphaFoldDB" id="A0A1E3Q7A2"/>
<dbReference type="EMBL" id="KV454294">
    <property type="protein sequence ID" value="ODQ72867.1"/>
    <property type="molecule type" value="Genomic_DNA"/>
</dbReference>
<protein>
    <submittedName>
        <fullName evidence="1">Uncharacterized protein</fullName>
    </submittedName>
</protein>
<proteinExistence type="predicted"/>
<reference evidence="1 2" key="1">
    <citation type="journal article" date="2016" name="Proc. Natl. Acad. Sci. U.S.A.">
        <title>Comparative genomics of biotechnologically important yeasts.</title>
        <authorList>
            <person name="Riley R."/>
            <person name="Haridas S."/>
            <person name="Wolfe K.H."/>
            <person name="Lopes M.R."/>
            <person name="Hittinger C.T."/>
            <person name="Goeker M."/>
            <person name="Salamov A.A."/>
            <person name="Wisecaver J.H."/>
            <person name="Long T.M."/>
            <person name="Calvey C.H."/>
            <person name="Aerts A.L."/>
            <person name="Barry K.W."/>
            <person name="Choi C."/>
            <person name="Clum A."/>
            <person name="Coughlan A.Y."/>
            <person name="Deshpande S."/>
            <person name="Douglass A.P."/>
            <person name="Hanson S.J."/>
            <person name="Klenk H.-P."/>
            <person name="LaButti K.M."/>
            <person name="Lapidus A."/>
            <person name="Lindquist E.A."/>
            <person name="Lipzen A.M."/>
            <person name="Meier-Kolthoff J.P."/>
            <person name="Ohm R.A."/>
            <person name="Otillar R.P."/>
            <person name="Pangilinan J.L."/>
            <person name="Peng Y."/>
            <person name="Rokas A."/>
            <person name="Rosa C.A."/>
            <person name="Scheuner C."/>
            <person name="Sibirny A.A."/>
            <person name="Slot J.C."/>
            <person name="Stielow J.B."/>
            <person name="Sun H."/>
            <person name="Kurtzman C.P."/>
            <person name="Blackwell M."/>
            <person name="Grigoriev I.V."/>
            <person name="Jeffries T.W."/>
        </authorList>
    </citation>
    <scope>NUCLEOTIDE SEQUENCE [LARGE SCALE GENOMIC DNA]</scope>
    <source>
        <strain evidence="1 2">NRRL Y-11557</strain>
    </source>
</reference>
<organism evidence="1 2">
    <name type="scientific">Lipomyces starkeyi NRRL Y-11557</name>
    <dbReference type="NCBI Taxonomy" id="675824"/>
    <lineage>
        <taxon>Eukaryota</taxon>
        <taxon>Fungi</taxon>
        <taxon>Dikarya</taxon>
        <taxon>Ascomycota</taxon>
        <taxon>Saccharomycotina</taxon>
        <taxon>Lipomycetes</taxon>
        <taxon>Lipomycetales</taxon>
        <taxon>Lipomycetaceae</taxon>
        <taxon>Lipomyces</taxon>
    </lineage>
</organism>
<evidence type="ECO:0000313" key="2">
    <source>
        <dbReference type="Proteomes" id="UP000094385"/>
    </source>
</evidence>
<dbReference type="Proteomes" id="UP000094385">
    <property type="component" value="Unassembled WGS sequence"/>
</dbReference>
<gene>
    <name evidence="1" type="ORF">LIPSTDRAFT_277618</name>
</gene>
<sequence>MNAPVCSIPSSRKPALSMAHRAEHTQELPEVFQECCGLDRFMKMIKVVGSAADSEDQANSLEELKCDFPAVAVDNFLRQW</sequence>